<feature type="transmembrane region" description="Helical" evidence="11">
    <location>
        <begin position="320"/>
        <end position="343"/>
    </location>
</feature>
<feature type="transmembrane region" description="Helical" evidence="11">
    <location>
        <begin position="435"/>
        <end position="457"/>
    </location>
</feature>
<dbReference type="Pfam" id="PF02793">
    <property type="entry name" value="HRM"/>
    <property type="match status" value="1"/>
</dbReference>
<dbReference type="SMART" id="SM00008">
    <property type="entry name" value="HormR"/>
    <property type="match status" value="1"/>
</dbReference>
<evidence type="ECO:0000313" key="14">
    <source>
        <dbReference type="EMBL" id="KAH3692851.1"/>
    </source>
</evidence>
<dbReference type="CDD" id="cd15260">
    <property type="entry name" value="7tmB1_NPR_B4_insect-like"/>
    <property type="match status" value="1"/>
</dbReference>
<dbReference type="GO" id="GO:0007188">
    <property type="term" value="P:adenylate cyclase-modulating G protein-coupled receptor signaling pathway"/>
    <property type="evidence" value="ECO:0007669"/>
    <property type="project" value="TreeGrafter"/>
</dbReference>
<keyword evidence="3" id="KW-1003">Cell membrane</keyword>
<dbReference type="PROSITE" id="PS50261">
    <property type="entry name" value="G_PROTEIN_RECEP_F2_4"/>
    <property type="match status" value="1"/>
</dbReference>
<dbReference type="InterPro" id="IPR050332">
    <property type="entry name" value="GPCR_2"/>
</dbReference>
<evidence type="ECO:0000259" key="13">
    <source>
        <dbReference type="PROSITE" id="PS50261"/>
    </source>
</evidence>
<feature type="transmembrane region" description="Helical" evidence="11">
    <location>
        <begin position="290"/>
        <end position="313"/>
    </location>
</feature>
<evidence type="ECO:0000256" key="9">
    <source>
        <dbReference type="ARBA" id="ARBA00023180"/>
    </source>
</evidence>
<comment type="similarity">
    <text evidence="2">Belongs to the G-protein coupled receptor 2 family.</text>
</comment>
<evidence type="ECO:0000256" key="11">
    <source>
        <dbReference type="SAM" id="Phobius"/>
    </source>
</evidence>
<dbReference type="EMBL" id="JAIWYP010000019">
    <property type="protein sequence ID" value="KAH3692851.1"/>
    <property type="molecule type" value="Genomic_DNA"/>
</dbReference>
<dbReference type="PROSITE" id="PS00649">
    <property type="entry name" value="G_PROTEIN_RECEP_F2_1"/>
    <property type="match status" value="1"/>
</dbReference>
<reference evidence="14" key="2">
    <citation type="submission" date="2020-11" db="EMBL/GenBank/DDBJ databases">
        <authorList>
            <person name="McCartney M.A."/>
            <person name="Auch B."/>
            <person name="Kono T."/>
            <person name="Mallez S."/>
            <person name="Becker A."/>
            <person name="Gohl D.M."/>
            <person name="Silverstein K.A.T."/>
            <person name="Koren S."/>
            <person name="Bechman K.B."/>
            <person name="Herman A."/>
            <person name="Abrahante J.E."/>
            <person name="Garbe J."/>
        </authorList>
    </citation>
    <scope>NUCLEOTIDE SEQUENCE</scope>
    <source>
        <strain evidence="14">Duluth1</strain>
        <tissue evidence="14">Whole animal</tissue>
    </source>
</reference>
<evidence type="ECO:0000256" key="8">
    <source>
        <dbReference type="ARBA" id="ARBA00023170"/>
    </source>
</evidence>
<feature type="domain" description="G-protein coupled receptors family 2 profile 1" evidence="12">
    <location>
        <begin position="121"/>
        <end position="205"/>
    </location>
</feature>
<evidence type="ECO:0000256" key="5">
    <source>
        <dbReference type="ARBA" id="ARBA00022989"/>
    </source>
</evidence>
<dbReference type="GO" id="GO:0005886">
    <property type="term" value="C:plasma membrane"/>
    <property type="evidence" value="ECO:0007669"/>
    <property type="project" value="UniProtKB-SubCell"/>
</dbReference>
<evidence type="ECO:0000256" key="4">
    <source>
        <dbReference type="ARBA" id="ARBA00022692"/>
    </source>
</evidence>
<gene>
    <name evidence="14" type="ORF">DPMN_194605</name>
</gene>
<evidence type="ECO:0000259" key="12">
    <source>
        <dbReference type="PROSITE" id="PS50227"/>
    </source>
</evidence>
<keyword evidence="9" id="KW-0325">Glycoprotein</keyword>
<evidence type="ECO:0000256" key="3">
    <source>
        <dbReference type="ARBA" id="ARBA00022475"/>
    </source>
</evidence>
<protein>
    <recommendedName>
        <fullName evidence="16">Calcitonin receptor</fullName>
    </recommendedName>
</protein>
<keyword evidence="7 11" id="KW-0472">Membrane</keyword>
<reference evidence="14" key="1">
    <citation type="journal article" date="2019" name="bioRxiv">
        <title>The Genome of the Zebra Mussel, Dreissena polymorpha: A Resource for Invasive Species Research.</title>
        <authorList>
            <person name="McCartney M.A."/>
            <person name="Auch B."/>
            <person name="Kono T."/>
            <person name="Mallez S."/>
            <person name="Zhang Y."/>
            <person name="Obille A."/>
            <person name="Becker A."/>
            <person name="Abrahante J.E."/>
            <person name="Garbe J."/>
            <person name="Badalamenti J.P."/>
            <person name="Herman A."/>
            <person name="Mangelson H."/>
            <person name="Liachko I."/>
            <person name="Sullivan S."/>
            <person name="Sone E.D."/>
            <person name="Koren S."/>
            <person name="Silverstein K.A.T."/>
            <person name="Beckman K.B."/>
            <person name="Gohl D.M."/>
        </authorList>
    </citation>
    <scope>NUCLEOTIDE SEQUENCE</scope>
    <source>
        <strain evidence="14">Duluth1</strain>
        <tissue evidence="14">Whole animal</tissue>
    </source>
</reference>
<keyword evidence="6" id="KW-0297">G-protein coupled receptor</keyword>
<evidence type="ECO:0000256" key="6">
    <source>
        <dbReference type="ARBA" id="ARBA00023040"/>
    </source>
</evidence>
<feature type="transmembrane region" description="Helical" evidence="11">
    <location>
        <begin position="405"/>
        <end position="423"/>
    </location>
</feature>
<evidence type="ECO:0000256" key="7">
    <source>
        <dbReference type="ARBA" id="ARBA00023136"/>
    </source>
</evidence>
<dbReference type="InterPro" id="IPR017981">
    <property type="entry name" value="GPCR_2-like_7TM"/>
</dbReference>
<keyword evidence="15" id="KW-1185">Reference proteome</keyword>
<accession>A0A9D3Y6P4</accession>
<keyword evidence="5 11" id="KW-1133">Transmembrane helix</keyword>
<dbReference type="InterPro" id="IPR017983">
    <property type="entry name" value="GPCR_2_secretin-like_CS"/>
</dbReference>
<dbReference type="AlphaFoldDB" id="A0A9D3Y6P4"/>
<dbReference type="Gene3D" id="1.20.1070.10">
    <property type="entry name" value="Rhodopsin 7-helix transmembrane proteins"/>
    <property type="match status" value="1"/>
</dbReference>
<dbReference type="Gene3D" id="4.10.1240.10">
    <property type="entry name" value="GPCR, family 2, extracellular hormone receptor domain"/>
    <property type="match status" value="1"/>
</dbReference>
<feature type="transmembrane region" description="Helical" evidence="11">
    <location>
        <begin position="212"/>
        <end position="234"/>
    </location>
</feature>
<dbReference type="PROSITE" id="PS50227">
    <property type="entry name" value="G_PROTEIN_RECEP_F2_3"/>
    <property type="match status" value="1"/>
</dbReference>
<evidence type="ECO:0000313" key="15">
    <source>
        <dbReference type="Proteomes" id="UP000828390"/>
    </source>
</evidence>
<organism evidence="14 15">
    <name type="scientific">Dreissena polymorpha</name>
    <name type="common">Zebra mussel</name>
    <name type="synonym">Mytilus polymorpha</name>
    <dbReference type="NCBI Taxonomy" id="45954"/>
    <lineage>
        <taxon>Eukaryota</taxon>
        <taxon>Metazoa</taxon>
        <taxon>Spiralia</taxon>
        <taxon>Lophotrochozoa</taxon>
        <taxon>Mollusca</taxon>
        <taxon>Bivalvia</taxon>
        <taxon>Autobranchia</taxon>
        <taxon>Heteroconchia</taxon>
        <taxon>Euheterodonta</taxon>
        <taxon>Imparidentia</taxon>
        <taxon>Neoheterodontei</taxon>
        <taxon>Myida</taxon>
        <taxon>Dreissenoidea</taxon>
        <taxon>Dreissenidae</taxon>
        <taxon>Dreissena</taxon>
    </lineage>
</organism>
<dbReference type="PRINTS" id="PR00249">
    <property type="entry name" value="GPCRSECRETIN"/>
</dbReference>
<dbReference type="InterPro" id="IPR036445">
    <property type="entry name" value="GPCR_2_extracell_dom_sf"/>
</dbReference>
<dbReference type="InterPro" id="IPR001879">
    <property type="entry name" value="GPCR_2_extracellular_dom"/>
</dbReference>
<proteinExistence type="inferred from homology"/>
<feature type="transmembrane region" description="Helical" evidence="11">
    <location>
        <begin position="363"/>
        <end position="384"/>
    </location>
</feature>
<name>A0A9D3Y6P4_DREPO</name>
<evidence type="ECO:0000256" key="10">
    <source>
        <dbReference type="ARBA" id="ARBA00023224"/>
    </source>
</evidence>
<dbReference type="PANTHER" id="PTHR45620:SF42">
    <property type="entry name" value="G-PROTEIN COUPLED RECEPTOR SEB-2"/>
    <property type="match status" value="1"/>
</dbReference>
<dbReference type="GO" id="GO:0008528">
    <property type="term" value="F:G protein-coupled peptide receptor activity"/>
    <property type="evidence" value="ECO:0007669"/>
    <property type="project" value="TreeGrafter"/>
</dbReference>
<evidence type="ECO:0000256" key="2">
    <source>
        <dbReference type="ARBA" id="ARBA00005314"/>
    </source>
</evidence>
<dbReference type="InterPro" id="IPR000832">
    <property type="entry name" value="GPCR_2_secretin-like"/>
</dbReference>
<comment type="subcellular location">
    <subcellularLocation>
        <location evidence="1">Cell membrane</location>
        <topology evidence="1">Multi-pass membrane protein</topology>
    </subcellularLocation>
</comment>
<feature type="domain" description="G-protein coupled receptors family 2 profile 2" evidence="13">
    <location>
        <begin position="211"/>
        <end position="458"/>
    </location>
</feature>
<keyword evidence="10" id="KW-0807">Transducer</keyword>
<dbReference type="PANTHER" id="PTHR45620">
    <property type="entry name" value="PDF RECEPTOR-LIKE PROTEIN-RELATED"/>
    <property type="match status" value="1"/>
</dbReference>
<dbReference type="Pfam" id="PF00002">
    <property type="entry name" value="7tm_2"/>
    <property type="match status" value="1"/>
</dbReference>
<keyword evidence="8" id="KW-0675">Receptor</keyword>
<comment type="caution">
    <text evidence="14">The sequence shown here is derived from an EMBL/GenBank/DDBJ whole genome shotgun (WGS) entry which is preliminary data.</text>
</comment>
<evidence type="ECO:0000256" key="1">
    <source>
        <dbReference type="ARBA" id="ARBA00004651"/>
    </source>
</evidence>
<keyword evidence="4 11" id="KW-0812">Transmembrane</keyword>
<dbReference type="SUPFAM" id="SSF81321">
    <property type="entry name" value="Family A G protein-coupled receptor-like"/>
    <property type="match status" value="1"/>
</dbReference>
<feature type="transmembrane region" description="Helical" evidence="11">
    <location>
        <begin position="250"/>
        <end position="270"/>
    </location>
</feature>
<dbReference type="SUPFAM" id="SSF111418">
    <property type="entry name" value="Hormone receptor domain"/>
    <property type="match status" value="1"/>
</dbReference>
<sequence>METPAYNRYLFGLLSKARFQNNTSATKTIPYGSFRNVDYREGIEGLGIDYDTDHILRSTSTLVSVTSFEMTTSLPTKIFKQSTSYSYNISERTDYLSTKAPFKPESYHHRLKEIIDGLTADCLHEHHRQPPLNTVELYCNRTVDSFGGCWPDTSAGQRAQIPCPKLPGFNVHAFAYRDCTENGTWFVHPNNSQRSANYSECRQKEIPGVEHIYIFVGGFVVSLVMLIASLIIFFRFRQLRCDRITIHKNLFISYVFTGIAWTLYYCLAAMNGDVISTNPIWCQVLHVLCQYFIVCNFMWMFCEGLYLNIIMIYAFNSGKALLITCYILGWGLPVLLTVVYAVVRGSNPSMTADCWIGDSALIWIVYGLIVVSIGVNVLFLINIVRLLITKLRQMPEADQSRKATRATLILVPLLGLQYLLIPIQPEEGTNLHEAYHIAVALFTSLQGAFVSTMYCFCNSEVIQVLRRRWNQHKLMNRSSARASNTHANTYTTTEPVTQANATYFSTSDNKEPPLEMSKIGS</sequence>
<dbReference type="GO" id="GO:0007166">
    <property type="term" value="P:cell surface receptor signaling pathway"/>
    <property type="evidence" value="ECO:0007669"/>
    <property type="project" value="InterPro"/>
</dbReference>
<evidence type="ECO:0008006" key="16">
    <source>
        <dbReference type="Google" id="ProtNLM"/>
    </source>
</evidence>
<dbReference type="Proteomes" id="UP000828390">
    <property type="component" value="Unassembled WGS sequence"/>
</dbReference>